<dbReference type="PANTHER" id="PTHR36842">
    <property type="entry name" value="PROTEIN TOLB HOMOLOG"/>
    <property type="match status" value="1"/>
</dbReference>
<evidence type="ECO:0008006" key="3">
    <source>
        <dbReference type="Google" id="ProtNLM"/>
    </source>
</evidence>
<feature type="non-terminal residue" evidence="2">
    <location>
        <position position="274"/>
    </location>
</feature>
<evidence type="ECO:0000313" key="2">
    <source>
        <dbReference type="EMBL" id="SVD63718.1"/>
    </source>
</evidence>
<dbReference type="SUPFAM" id="SSF69304">
    <property type="entry name" value="Tricorn protease N-terminal domain"/>
    <property type="match status" value="1"/>
</dbReference>
<proteinExistence type="inferred from homology"/>
<sequence length="274" mass="29935">EPYRFTAPTVDSYSPSWSPDGSLLSFTSMRGEDDNSTWFVHVAGRGGEAFHIEGVRGEPVWSQDGEWIVYLAEPDGSLPDEREGWIAPDALTGTLDSQRFDGRVITSTRYKRDGTLSLRPHFSVEDATDLYLVSSEGGRPRRLTSLPFDKADVSWAPDGRSLFFTGDERQNDESNEQLTRDIWSVRVNDGSVTSLTTNPGSETAPVPSPDGTRLAFLSNPARGEQLDLMVVYIGTGGRFLGVPLNLTESWDLDPGPPQWTADGTGILFSAVTGG</sequence>
<dbReference type="AlphaFoldDB" id="A0A382WZY9"/>
<dbReference type="Gene3D" id="2.120.10.30">
    <property type="entry name" value="TolB, C-terminal domain"/>
    <property type="match status" value="2"/>
</dbReference>
<dbReference type="PANTHER" id="PTHR36842:SF1">
    <property type="entry name" value="PROTEIN TOLB"/>
    <property type="match status" value="1"/>
</dbReference>
<evidence type="ECO:0000256" key="1">
    <source>
        <dbReference type="ARBA" id="ARBA00009820"/>
    </source>
</evidence>
<dbReference type="InterPro" id="IPR011659">
    <property type="entry name" value="WD40"/>
</dbReference>
<dbReference type="Pfam" id="PF07676">
    <property type="entry name" value="PD40"/>
    <property type="match status" value="4"/>
</dbReference>
<dbReference type="InterPro" id="IPR011042">
    <property type="entry name" value="6-blade_b-propeller_TolB-like"/>
</dbReference>
<comment type="similarity">
    <text evidence="1">Belongs to the TolB family.</text>
</comment>
<organism evidence="2">
    <name type="scientific">marine metagenome</name>
    <dbReference type="NCBI Taxonomy" id="408172"/>
    <lineage>
        <taxon>unclassified sequences</taxon>
        <taxon>metagenomes</taxon>
        <taxon>ecological metagenomes</taxon>
    </lineage>
</organism>
<feature type="non-terminal residue" evidence="2">
    <location>
        <position position="1"/>
    </location>
</feature>
<reference evidence="2" key="1">
    <citation type="submission" date="2018-05" db="EMBL/GenBank/DDBJ databases">
        <authorList>
            <person name="Lanie J.A."/>
            <person name="Ng W.-L."/>
            <person name="Kazmierczak K.M."/>
            <person name="Andrzejewski T.M."/>
            <person name="Davidsen T.M."/>
            <person name="Wayne K.J."/>
            <person name="Tettelin H."/>
            <person name="Glass J.I."/>
            <person name="Rusch D."/>
            <person name="Podicherti R."/>
            <person name="Tsui H.-C.T."/>
            <person name="Winkler M.E."/>
        </authorList>
    </citation>
    <scope>NUCLEOTIDE SEQUENCE</scope>
</reference>
<protein>
    <recommendedName>
        <fullName evidence="3">Dipeptidylpeptidase IV N-terminal domain-containing protein</fullName>
    </recommendedName>
</protein>
<accession>A0A382WZY9</accession>
<dbReference type="EMBL" id="UINC01163416">
    <property type="protein sequence ID" value="SVD63718.1"/>
    <property type="molecule type" value="Genomic_DNA"/>
</dbReference>
<name>A0A382WZY9_9ZZZZ</name>
<gene>
    <name evidence="2" type="ORF">METZ01_LOCUS416572</name>
</gene>
<dbReference type="Gene3D" id="2.120.10.60">
    <property type="entry name" value="Tricorn protease N-terminal domain"/>
    <property type="match status" value="1"/>
</dbReference>